<reference evidence="1" key="1">
    <citation type="submission" date="2016-08" db="EMBL/GenBank/DDBJ databases">
        <authorList>
            <person name="Seilhamer J.J."/>
        </authorList>
    </citation>
    <scope>NUCLEOTIDE SEQUENCE</scope>
    <source>
        <strain evidence="1">86-1</strain>
    </source>
</reference>
<gene>
    <name evidence="1" type="ORF">KL86DES1_21963</name>
</gene>
<name>A0A212LA64_9BACT</name>
<protein>
    <submittedName>
        <fullName evidence="1">Uncharacterized protein</fullName>
    </submittedName>
</protein>
<proteinExistence type="predicted"/>
<accession>A0A212LA64</accession>
<dbReference type="EMBL" id="FMJC01000002">
    <property type="protein sequence ID" value="SCM74474.1"/>
    <property type="molecule type" value="Genomic_DNA"/>
</dbReference>
<evidence type="ECO:0000313" key="1">
    <source>
        <dbReference type="EMBL" id="SCM74474.1"/>
    </source>
</evidence>
<sequence length="71" mass="7925">MIRAAATRPMLASSACAPVITCTLQIRASKNSAAKKRHVRRELRYLTWHNHRDSDPLLSKITFGKDCMGAT</sequence>
<organism evidence="1">
    <name type="scientific">uncultured Desulfovibrio sp</name>
    <dbReference type="NCBI Taxonomy" id="167968"/>
    <lineage>
        <taxon>Bacteria</taxon>
        <taxon>Pseudomonadati</taxon>
        <taxon>Thermodesulfobacteriota</taxon>
        <taxon>Desulfovibrionia</taxon>
        <taxon>Desulfovibrionales</taxon>
        <taxon>Desulfovibrionaceae</taxon>
        <taxon>Desulfovibrio</taxon>
        <taxon>environmental samples</taxon>
    </lineage>
</organism>
<dbReference type="AlphaFoldDB" id="A0A212LA64"/>